<evidence type="ECO:0000259" key="1">
    <source>
        <dbReference type="Pfam" id="PF01738"/>
    </source>
</evidence>
<comment type="caution">
    <text evidence="2">The sequence shown here is derived from an EMBL/GenBank/DDBJ whole genome shotgun (WGS) entry which is preliminary data.</text>
</comment>
<keyword evidence="3" id="KW-1185">Reference proteome</keyword>
<dbReference type="InterPro" id="IPR029058">
    <property type="entry name" value="AB_hydrolase_fold"/>
</dbReference>
<dbReference type="OrthoDB" id="9771666at2"/>
<dbReference type="InterPro" id="IPR002925">
    <property type="entry name" value="Dienelactn_hydro"/>
</dbReference>
<gene>
    <name evidence="2" type="ORF">B5C34_03975</name>
</gene>
<dbReference type="GO" id="GO:0016787">
    <property type="term" value="F:hydrolase activity"/>
    <property type="evidence" value="ECO:0007669"/>
    <property type="project" value="InterPro"/>
</dbReference>
<organism evidence="2 3">
    <name type="scientific">Pacificimonas flava</name>
    <dbReference type="NCBI Taxonomy" id="1234595"/>
    <lineage>
        <taxon>Bacteria</taxon>
        <taxon>Pseudomonadati</taxon>
        <taxon>Pseudomonadota</taxon>
        <taxon>Alphaproteobacteria</taxon>
        <taxon>Sphingomonadales</taxon>
        <taxon>Sphingosinicellaceae</taxon>
        <taxon>Pacificimonas</taxon>
    </lineage>
</organism>
<dbReference type="Gene3D" id="3.40.50.1820">
    <property type="entry name" value="alpha/beta hydrolase"/>
    <property type="match status" value="1"/>
</dbReference>
<proteinExistence type="predicted"/>
<accession>A0A219B4I3</accession>
<reference evidence="3" key="1">
    <citation type="submission" date="2017-05" db="EMBL/GenBank/DDBJ databases">
        <authorList>
            <person name="Lin X."/>
        </authorList>
    </citation>
    <scope>NUCLEOTIDE SEQUENCE [LARGE SCALE GENOMIC DNA]</scope>
    <source>
        <strain evidence="3">JLT2012</strain>
    </source>
</reference>
<dbReference type="Pfam" id="PF01738">
    <property type="entry name" value="DLH"/>
    <property type="match status" value="1"/>
</dbReference>
<evidence type="ECO:0000313" key="3">
    <source>
        <dbReference type="Proteomes" id="UP000198462"/>
    </source>
</evidence>
<dbReference type="RefSeq" id="WP_088711481.1">
    <property type="nucleotide sequence ID" value="NZ_NFZT01000001.1"/>
</dbReference>
<dbReference type="PANTHER" id="PTHR46623:SF6">
    <property type="entry name" value="ALPHA_BETA-HYDROLASES SUPERFAMILY PROTEIN"/>
    <property type="match status" value="1"/>
</dbReference>
<name>A0A219B4I3_9SPHN</name>
<dbReference type="SUPFAM" id="SSF53474">
    <property type="entry name" value="alpha/beta-Hydrolases"/>
    <property type="match status" value="1"/>
</dbReference>
<protein>
    <submittedName>
        <fullName evidence="2">Carboxymethylenebutenolidase</fullName>
    </submittedName>
</protein>
<evidence type="ECO:0000313" key="2">
    <source>
        <dbReference type="EMBL" id="OWV32688.1"/>
    </source>
</evidence>
<dbReference type="Proteomes" id="UP000198462">
    <property type="component" value="Unassembled WGS sequence"/>
</dbReference>
<dbReference type="InterPro" id="IPR051049">
    <property type="entry name" value="Dienelactone_hydrolase-like"/>
</dbReference>
<dbReference type="EMBL" id="NFZT01000001">
    <property type="protein sequence ID" value="OWV32688.1"/>
    <property type="molecule type" value="Genomic_DNA"/>
</dbReference>
<feature type="domain" description="Dienelactone hydrolase" evidence="1">
    <location>
        <begin position="16"/>
        <end position="233"/>
    </location>
</feature>
<dbReference type="PANTHER" id="PTHR46623">
    <property type="entry name" value="CARBOXYMETHYLENEBUTENOLIDASE-RELATED"/>
    <property type="match status" value="1"/>
</dbReference>
<sequence length="234" mass="25246">MGETVNIKALDGSGEFAAYLAKPATDGPAPSVVVIQEIFGVNEGIRKKCDKLAADGYVAIAPDLFWRQEPGVDLTDKSKEEWDRAFDLMNGFDADKGVEDIEATIKVVRGHDATGDKVGCVGYCLGGKLAYMTAARTDIDASVGYYGVGIDEMLDEAKAIANPLLLHVAEEDGFVDKDAQAKMHQALDPHPKVTLHDYPGCDHAFAREDGISRVEAAAKLADERTMAFFKQHLG</sequence>
<dbReference type="AlphaFoldDB" id="A0A219B4I3"/>